<evidence type="ECO:0000313" key="5">
    <source>
        <dbReference type="Proteomes" id="UP000016201"/>
    </source>
</evidence>
<dbReference type="SUPFAM" id="SSF52972">
    <property type="entry name" value="ITPase-like"/>
    <property type="match status" value="1"/>
</dbReference>
<dbReference type="AlphaFoldDB" id="R9AM39"/>
<dbReference type="EMBL" id="AQFM01000047">
    <property type="protein sequence ID" value="EOR03282.1"/>
    <property type="molecule type" value="Genomic_DNA"/>
</dbReference>
<accession>R9AM39</accession>
<gene>
    <name evidence="4" type="ORF">I593_03637</name>
</gene>
<dbReference type="InterPro" id="IPR002637">
    <property type="entry name" value="RdgB/HAM1"/>
</dbReference>
<organism evidence="4 5">
    <name type="scientific">Acinetobacter tandoii DSM 14970 = CIP 107469</name>
    <dbReference type="NCBI Taxonomy" id="1120927"/>
    <lineage>
        <taxon>Bacteria</taxon>
        <taxon>Pseudomonadati</taxon>
        <taxon>Pseudomonadota</taxon>
        <taxon>Gammaproteobacteria</taxon>
        <taxon>Moraxellales</taxon>
        <taxon>Moraxellaceae</taxon>
        <taxon>Acinetobacter</taxon>
    </lineage>
</organism>
<dbReference type="GO" id="GO:0009143">
    <property type="term" value="P:nucleoside triphosphate catabolic process"/>
    <property type="evidence" value="ECO:0007669"/>
    <property type="project" value="InterPro"/>
</dbReference>
<name>R9AM39_9GAMM</name>
<dbReference type="GO" id="GO:0005737">
    <property type="term" value="C:cytoplasm"/>
    <property type="evidence" value="ECO:0007669"/>
    <property type="project" value="TreeGrafter"/>
</dbReference>
<evidence type="ECO:0000256" key="2">
    <source>
        <dbReference type="ARBA" id="ARBA00022801"/>
    </source>
</evidence>
<dbReference type="Pfam" id="PF01725">
    <property type="entry name" value="Ham1p_like"/>
    <property type="match status" value="1"/>
</dbReference>
<comment type="similarity">
    <text evidence="1">Belongs to the HAM1 NTPase family.</text>
</comment>
<evidence type="ECO:0000256" key="1">
    <source>
        <dbReference type="ARBA" id="ARBA00008023"/>
    </source>
</evidence>
<sequence>MKIIVTTGNEFKLKELDHYMAGTGVVFESRKTKIEELQTFDEQVLLKDKLGKAFAKFKEPVLVEHASLYLEALNDFPGGLTEIFWETIQADKFCDLFKGTKITAKTSIGFCDGRKNYYFIGESQGTVAEEPMGNRDFQWDCVFIPDGYNKTYAELGSEKLEISMRKHAFDQFKQFIESLK</sequence>
<dbReference type="GO" id="GO:0047429">
    <property type="term" value="F:nucleoside triphosphate diphosphatase activity"/>
    <property type="evidence" value="ECO:0007669"/>
    <property type="project" value="InterPro"/>
</dbReference>
<protein>
    <submittedName>
        <fullName evidence="4">RdgB/HAM1 family non-canonical purine NTP pyrophosphatase</fullName>
    </submittedName>
</protein>
<dbReference type="PATRIC" id="fig|1120927.3.peg.3541"/>
<dbReference type="Proteomes" id="UP000016201">
    <property type="component" value="Unassembled WGS sequence"/>
</dbReference>
<dbReference type="PANTHER" id="PTHR11067">
    <property type="entry name" value="INOSINE TRIPHOSPHATE PYROPHOSPHATASE/HAM1 PROTEIN"/>
    <property type="match status" value="1"/>
</dbReference>
<keyword evidence="2" id="KW-0378">Hydrolase</keyword>
<proteinExistence type="inferred from homology"/>
<dbReference type="RefSeq" id="WP_016168615.1">
    <property type="nucleotide sequence ID" value="NZ_JHZG01000020.1"/>
</dbReference>
<dbReference type="Gene3D" id="3.90.950.10">
    <property type="match status" value="1"/>
</dbReference>
<dbReference type="GO" id="GO:0009117">
    <property type="term" value="P:nucleotide metabolic process"/>
    <property type="evidence" value="ECO:0007669"/>
    <property type="project" value="UniProtKB-KW"/>
</dbReference>
<keyword evidence="5" id="KW-1185">Reference proteome</keyword>
<dbReference type="eggNOG" id="COG0127">
    <property type="taxonomic scope" value="Bacteria"/>
</dbReference>
<dbReference type="OrthoDB" id="9795331at2"/>
<dbReference type="PANTHER" id="PTHR11067:SF9">
    <property type="entry name" value="INOSINE TRIPHOSPHATE PYROPHOSPHATASE"/>
    <property type="match status" value="1"/>
</dbReference>
<dbReference type="InterPro" id="IPR029001">
    <property type="entry name" value="ITPase-like_fam"/>
</dbReference>
<comment type="caution">
    <text evidence="4">The sequence shown here is derived from an EMBL/GenBank/DDBJ whole genome shotgun (WGS) entry which is preliminary data.</text>
</comment>
<reference evidence="4 5" key="1">
    <citation type="submission" date="2013-03" db="EMBL/GenBank/DDBJ databases">
        <title>The Genome Sequence of Acinetobacter tandoii CIP 107469.</title>
        <authorList>
            <consortium name="The Broad Institute Genome Sequencing Platform"/>
            <consortium name="The Broad Institute Genome Sequencing Center for Infectious Disease"/>
            <person name="Cerqueira G."/>
            <person name="Feldgarden M."/>
            <person name="Courvalin P."/>
            <person name="Perichon B."/>
            <person name="Grillot-Courvalin C."/>
            <person name="Clermont D."/>
            <person name="Rocha E."/>
            <person name="Yoon E.-J."/>
            <person name="Nemec A."/>
            <person name="Walker B."/>
            <person name="Young S.K."/>
            <person name="Zeng Q."/>
            <person name="Gargeya S."/>
            <person name="Fitzgerald M."/>
            <person name="Haas B."/>
            <person name="Abouelleil A."/>
            <person name="Alvarado L."/>
            <person name="Arachchi H.M."/>
            <person name="Berlin A.M."/>
            <person name="Chapman S.B."/>
            <person name="Dewar J."/>
            <person name="Goldberg J."/>
            <person name="Griggs A."/>
            <person name="Gujja S."/>
            <person name="Hansen M."/>
            <person name="Howarth C."/>
            <person name="Imamovic A."/>
            <person name="Larimer J."/>
            <person name="McCowan C."/>
            <person name="Murphy C."/>
            <person name="Neiman D."/>
            <person name="Pearson M."/>
            <person name="Priest M."/>
            <person name="Roberts A."/>
            <person name="Saif S."/>
            <person name="Shea T."/>
            <person name="Sisk P."/>
            <person name="Sykes S."/>
            <person name="Wortman J."/>
            <person name="Nusbaum C."/>
            <person name="Birren B."/>
        </authorList>
    </citation>
    <scope>NUCLEOTIDE SEQUENCE [LARGE SCALE GENOMIC DNA]</scope>
    <source>
        <strain evidence="4 5">CIP 107469</strain>
    </source>
</reference>
<keyword evidence="3" id="KW-0546">Nucleotide metabolism</keyword>
<evidence type="ECO:0000313" key="4">
    <source>
        <dbReference type="EMBL" id="EOR03282.1"/>
    </source>
</evidence>
<evidence type="ECO:0000256" key="3">
    <source>
        <dbReference type="ARBA" id="ARBA00023080"/>
    </source>
</evidence>